<comment type="caution">
    <text evidence="2">The sequence shown here is derived from an EMBL/GenBank/DDBJ whole genome shotgun (WGS) entry which is preliminary data.</text>
</comment>
<evidence type="ECO:0000256" key="1">
    <source>
        <dbReference type="SAM" id="MobiDB-lite"/>
    </source>
</evidence>
<organism evidence="2 3">
    <name type="scientific">Caerostris extrusa</name>
    <name type="common">Bark spider</name>
    <name type="synonym">Caerostris bankana</name>
    <dbReference type="NCBI Taxonomy" id="172846"/>
    <lineage>
        <taxon>Eukaryota</taxon>
        <taxon>Metazoa</taxon>
        <taxon>Ecdysozoa</taxon>
        <taxon>Arthropoda</taxon>
        <taxon>Chelicerata</taxon>
        <taxon>Arachnida</taxon>
        <taxon>Araneae</taxon>
        <taxon>Araneomorphae</taxon>
        <taxon>Entelegynae</taxon>
        <taxon>Araneoidea</taxon>
        <taxon>Araneidae</taxon>
        <taxon>Caerostris</taxon>
    </lineage>
</organism>
<dbReference type="AlphaFoldDB" id="A0AAV4QHE7"/>
<feature type="region of interest" description="Disordered" evidence="1">
    <location>
        <begin position="1"/>
        <end position="45"/>
    </location>
</feature>
<proteinExistence type="predicted"/>
<protein>
    <submittedName>
        <fullName evidence="2">Uncharacterized protein</fullName>
    </submittedName>
</protein>
<dbReference type="EMBL" id="BPLR01006220">
    <property type="protein sequence ID" value="GIY08249.1"/>
    <property type="molecule type" value="Genomic_DNA"/>
</dbReference>
<keyword evidence="3" id="KW-1185">Reference proteome</keyword>
<sequence length="72" mass="8285">MKKWKEGRTAARAEEMTDGQKKGRTDGMEGWKEGRTDGMEGWKEGRTDGIIQNNHLNNVCPIFTLFLKIYHS</sequence>
<evidence type="ECO:0000313" key="2">
    <source>
        <dbReference type="EMBL" id="GIY08249.1"/>
    </source>
</evidence>
<reference evidence="2 3" key="1">
    <citation type="submission" date="2021-06" db="EMBL/GenBank/DDBJ databases">
        <title>Caerostris extrusa draft genome.</title>
        <authorList>
            <person name="Kono N."/>
            <person name="Arakawa K."/>
        </authorList>
    </citation>
    <scope>NUCLEOTIDE SEQUENCE [LARGE SCALE GENOMIC DNA]</scope>
</reference>
<name>A0AAV4QHE7_CAEEX</name>
<gene>
    <name evidence="2" type="ORF">CEXT_417221</name>
</gene>
<evidence type="ECO:0000313" key="3">
    <source>
        <dbReference type="Proteomes" id="UP001054945"/>
    </source>
</evidence>
<accession>A0AAV4QHE7</accession>
<dbReference type="Proteomes" id="UP001054945">
    <property type="component" value="Unassembled WGS sequence"/>
</dbReference>